<evidence type="ECO:0000256" key="3">
    <source>
        <dbReference type="ARBA" id="ARBA00023125"/>
    </source>
</evidence>
<dbReference type="PRINTS" id="PR00046">
    <property type="entry name" value="SIGMA70FCT"/>
</dbReference>
<dbReference type="InterPro" id="IPR007627">
    <property type="entry name" value="RNA_pol_sigma70_r2"/>
</dbReference>
<evidence type="ECO:0000313" key="13">
    <source>
        <dbReference type="Proteomes" id="UP000261285"/>
    </source>
</evidence>
<dbReference type="GO" id="GO:0016987">
    <property type="term" value="F:sigma factor activity"/>
    <property type="evidence" value="ECO:0007669"/>
    <property type="project" value="UniProtKB-KW"/>
</dbReference>
<dbReference type="InterPro" id="IPR014322">
    <property type="entry name" value="RNA_pol_sigma-B/F/G"/>
</dbReference>
<feature type="domain" description="RNA polymerase sigma-70" evidence="7">
    <location>
        <begin position="207"/>
        <end position="233"/>
    </location>
</feature>
<evidence type="ECO:0000313" key="12">
    <source>
        <dbReference type="Proteomes" id="UP000095485"/>
    </source>
</evidence>
<dbReference type="NCBIfam" id="TIGR02980">
    <property type="entry name" value="SigBFG"/>
    <property type="match status" value="1"/>
</dbReference>
<keyword evidence="4 5" id="KW-0804">Transcription</keyword>
<dbReference type="RefSeq" id="WP_055282906.1">
    <property type="nucleotide sequence ID" value="NZ_AP031429.1"/>
</dbReference>
<dbReference type="InterPro" id="IPR000943">
    <property type="entry name" value="RNA_pol_sigma70"/>
</dbReference>
<dbReference type="PANTHER" id="PTHR30385:SF4">
    <property type="entry name" value="RNA POLYMERASE SIGMA-E FACTOR"/>
    <property type="match status" value="1"/>
</dbReference>
<dbReference type="PROSITE" id="PS00716">
    <property type="entry name" value="SIGMA70_2"/>
    <property type="match status" value="1"/>
</dbReference>
<dbReference type="InterPro" id="IPR007624">
    <property type="entry name" value="RNA_pol_sigma70_r3"/>
</dbReference>
<dbReference type="OrthoDB" id="9809557at2"/>
<dbReference type="EMBL" id="QRIC01000004">
    <property type="protein sequence ID" value="RHG27766.1"/>
    <property type="molecule type" value="Genomic_DNA"/>
</dbReference>
<dbReference type="NCBIfam" id="NF004052">
    <property type="entry name" value="PRK05572.1"/>
    <property type="match status" value="1"/>
</dbReference>
<evidence type="ECO:0000313" key="15">
    <source>
        <dbReference type="Proteomes" id="UP000284112"/>
    </source>
</evidence>
<reference evidence="8 12" key="1">
    <citation type="submission" date="2015-09" db="EMBL/GenBank/DDBJ databases">
        <authorList>
            <consortium name="Pathogen Informatics"/>
        </authorList>
    </citation>
    <scope>NUCLEOTIDE SEQUENCE [LARGE SCALE GENOMIC DNA]</scope>
    <source>
        <strain evidence="8 12">2789STDY5834914</strain>
    </source>
</reference>
<dbReference type="GeneID" id="96228819"/>
<dbReference type="PROSITE" id="PS00715">
    <property type="entry name" value="SIGMA70_1"/>
    <property type="match status" value="1"/>
</dbReference>
<dbReference type="STRING" id="88431.ERS852423_00608"/>
<feature type="domain" description="RNA polymerase sigma-70" evidence="6">
    <location>
        <begin position="46"/>
        <end position="59"/>
    </location>
</feature>
<evidence type="ECO:0000313" key="14">
    <source>
        <dbReference type="Proteomes" id="UP000284095"/>
    </source>
</evidence>
<dbReference type="InterPro" id="IPR013324">
    <property type="entry name" value="RNA_pol_sigma_r3/r4-like"/>
</dbReference>
<dbReference type="InterPro" id="IPR013325">
    <property type="entry name" value="RNA_pol_sigma_r2"/>
</dbReference>
<dbReference type="Proteomes" id="UP000284112">
    <property type="component" value="Unassembled WGS sequence"/>
</dbReference>
<keyword evidence="2 5" id="KW-0731">Sigma factor</keyword>
<dbReference type="Proteomes" id="UP000095485">
    <property type="component" value="Unassembled WGS sequence"/>
</dbReference>
<reference evidence="13 14" key="2">
    <citation type="submission" date="2018-08" db="EMBL/GenBank/DDBJ databases">
        <title>A genome reference for cultivated species of the human gut microbiota.</title>
        <authorList>
            <person name="Zou Y."/>
            <person name="Xue W."/>
            <person name="Luo G."/>
        </authorList>
    </citation>
    <scope>NUCLEOTIDE SEQUENCE [LARGE SCALE GENOMIC DNA]</scope>
    <source>
        <strain evidence="11 14">AM22-22</strain>
        <strain evidence="10 15">AM23-13</strain>
        <strain evidence="9 13">OM02-16</strain>
    </source>
</reference>
<keyword evidence="3 5" id="KW-0238">DNA-binding</keyword>
<dbReference type="GO" id="GO:0003677">
    <property type="term" value="F:DNA binding"/>
    <property type="evidence" value="ECO:0007669"/>
    <property type="project" value="UniProtKB-KW"/>
</dbReference>
<dbReference type="Gene3D" id="1.20.120.1810">
    <property type="match status" value="1"/>
</dbReference>
<dbReference type="EMBL" id="CZAY01000010">
    <property type="protein sequence ID" value="CUP60282.1"/>
    <property type="molecule type" value="Genomic_DNA"/>
</dbReference>
<name>A0A174PGZ7_9FIRM</name>
<dbReference type="NCBIfam" id="TIGR02937">
    <property type="entry name" value="sigma70-ECF"/>
    <property type="match status" value="1"/>
</dbReference>
<dbReference type="InterPro" id="IPR007630">
    <property type="entry name" value="RNA_pol_sigma70_r4"/>
</dbReference>
<dbReference type="AlphaFoldDB" id="A0A174PGZ7"/>
<evidence type="ECO:0000313" key="8">
    <source>
        <dbReference type="EMBL" id="CUP60282.1"/>
    </source>
</evidence>
<dbReference type="InterPro" id="IPR036388">
    <property type="entry name" value="WH-like_DNA-bd_sf"/>
</dbReference>
<accession>A0A174PGZ7</accession>
<sequence>MDHTIALIQKSHEGDDEARAQIVEENTGLVWCIVRRFAGRGTEMEDLFQIGTIGLLKAIDKFDLSFEVKFSTYAVPLISGEIKRFLRDDGMIKVSRSLKELSYKAYQTQERLGKELGREPSVAEIAEDLKVAPEELTMAMDACTDVESLHRPVCKKEGQEMSLMEKVGQADAAEERVVDHLLLKELLKNLDKDERKLIYLRYFSEKTQTQVGKELGISQVQVSRMEKKILKNLREKL</sequence>
<evidence type="ECO:0000259" key="7">
    <source>
        <dbReference type="PROSITE" id="PS00716"/>
    </source>
</evidence>
<dbReference type="Proteomes" id="UP000284095">
    <property type="component" value="Unassembled WGS sequence"/>
</dbReference>
<dbReference type="SUPFAM" id="SSF88659">
    <property type="entry name" value="Sigma3 and sigma4 domains of RNA polymerase sigma factors"/>
    <property type="match status" value="2"/>
</dbReference>
<dbReference type="Gene3D" id="1.10.10.10">
    <property type="entry name" value="Winged helix-like DNA-binding domain superfamily/Winged helix DNA-binding domain"/>
    <property type="match status" value="2"/>
</dbReference>
<dbReference type="GO" id="GO:0006352">
    <property type="term" value="P:DNA-templated transcription initiation"/>
    <property type="evidence" value="ECO:0007669"/>
    <property type="project" value="InterPro"/>
</dbReference>
<evidence type="ECO:0000256" key="2">
    <source>
        <dbReference type="ARBA" id="ARBA00023082"/>
    </source>
</evidence>
<evidence type="ECO:0000256" key="1">
    <source>
        <dbReference type="ARBA" id="ARBA00023015"/>
    </source>
</evidence>
<dbReference type="EMBL" id="QRHW01000026">
    <property type="protein sequence ID" value="RHG05533.1"/>
    <property type="molecule type" value="Genomic_DNA"/>
</dbReference>
<dbReference type="CDD" id="cd06171">
    <property type="entry name" value="Sigma70_r4"/>
    <property type="match status" value="1"/>
</dbReference>
<keyword evidence="1 5" id="KW-0805">Transcription regulation</keyword>
<evidence type="ECO:0000313" key="9">
    <source>
        <dbReference type="EMBL" id="RGO30253.1"/>
    </source>
</evidence>
<dbReference type="PANTHER" id="PTHR30385">
    <property type="entry name" value="SIGMA FACTOR F FLAGELLAR"/>
    <property type="match status" value="1"/>
</dbReference>
<dbReference type="InterPro" id="IPR014284">
    <property type="entry name" value="RNA_pol_sigma-70_dom"/>
</dbReference>
<protein>
    <recommendedName>
        <fullName evidence="5">RNA polymerase sigma factor</fullName>
    </recommendedName>
</protein>
<evidence type="ECO:0000256" key="5">
    <source>
        <dbReference type="RuleBase" id="RU362124"/>
    </source>
</evidence>
<dbReference type="Pfam" id="PF04542">
    <property type="entry name" value="Sigma70_r2"/>
    <property type="match status" value="1"/>
</dbReference>
<proteinExistence type="inferred from homology"/>
<organism evidence="8 12">
    <name type="scientific">Dorea longicatena</name>
    <dbReference type="NCBI Taxonomy" id="88431"/>
    <lineage>
        <taxon>Bacteria</taxon>
        <taxon>Bacillati</taxon>
        <taxon>Bacillota</taxon>
        <taxon>Clostridia</taxon>
        <taxon>Lachnospirales</taxon>
        <taxon>Lachnospiraceae</taxon>
        <taxon>Dorea</taxon>
    </lineage>
</organism>
<keyword evidence="14" id="KW-1185">Reference proteome</keyword>
<evidence type="ECO:0000259" key="6">
    <source>
        <dbReference type="PROSITE" id="PS00715"/>
    </source>
</evidence>
<evidence type="ECO:0000313" key="11">
    <source>
        <dbReference type="EMBL" id="RHG27766.1"/>
    </source>
</evidence>
<dbReference type="Pfam" id="PF04545">
    <property type="entry name" value="Sigma70_r4"/>
    <property type="match status" value="1"/>
</dbReference>
<dbReference type="Proteomes" id="UP000261285">
    <property type="component" value="Unassembled WGS sequence"/>
</dbReference>
<evidence type="ECO:0000313" key="10">
    <source>
        <dbReference type="EMBL" id="RHG05533.1"/>
    </source>
</evidence>
<evidence type="ECO:0000256" key="4">
    <source>
        <dbReference type="ARBA" id="ARBA00023163"/>
    </source>
</evidence>
<comment type="function">
    <text evidence="5">Sigma factors are initiation factors that promote the attachment of RNA polymerase to specific initiation sites and are then released.</text>
</comment>
<dbReference type="SUPFAM" id="SSF88946">
    <property type="entry name" value="Sigma2 domain of RNA polymerase sigma factors"/>
    <property type="match status" value="1"/>
</dbReference>
<dbReference type="Pfam" id="PF04539">
    <property type="entry name" value="Sigma70_r3"/>
    <property type="match status" value="1"/>
</dbReference>
<dbReference type="EMBL" id="QSVN01000019">
    <property type="protein sequence ID" value="RGO30253.1"/>
    <property type="molecule type" value="Genomic_DNA"/>
</dbReference>
<comment type="similarity">
    <text evidence="5">Belongs to the sigma-70 factor family.</text>
</comment>
<gene>
    <name evidence="8" type="primary">sigF_2</name>
    <name evidence="11" type="ORF">DW265_03115</name>
    <name evidence="10" type="ORF">DW641_12590</name>
    <name evidence="9" type="ORF">DXB16_12830</name>
    <name evidence="8" type="ORF">ERS852526_01524</name>
</gene>